<dbReference type="Proteomes" id="UP000002762">
    <property type="component" value="Unassembled WGS sequence"/>
</dbReference>
<dbReference type="PANTHER" id="PTHR21257:SF38">
    <property type="entry name" value="7-DEHYDROCHOLESTEROL REDUCTASE"/>
    <property type="match status" value="1"/>
</dbReference>
<keyword evidence="12" id="KW-1185">Reference proteome</keyword>
<feature type="transmembrane region" description="Helical" evidence="10">
    <location>
        <begin position="112"/>
        <end position="131"/>
    </location>
</feature>
<dbReference type="STRING" id="655819.J4WC16"/>
<keyword evidence="10" id="KW-1133">Transmembrane helix</keyword>
<dbReference type="GO" id="GO:0006695">
    <property type="term" value="P:cholesterol biosynthetic process"/>
    <property type="evidence" value="ECO:0007669"/>
    <property type="project" value="UniProtKB-KW"/>
</dbReference>
<comment type="similarity">
    <text evidence="10">Belongs to the ERG4/ERG24 family.</text>
</comment>
<dbReference type="PANTHER" id="PTHR21257">
    <property type="entry name" value="DELTA(14)-STEROL REDUCTASE"/>
    <property type="match status" value="1"/>
</dbReference>
<keyword evidence="10" id="KW-0472">Membrane</keyword>
<dbReference type="HOGENOM" id="CLU_1402194_0_0_1"/>
<evidence type="ECO:0000256" key="5">
    <source>
        <dbReference type="ARBA" id="ARBA00023002"/>
    </source>
</evidence>
<keyword evidence="7 10" id="KW-0443">Lipid metabolism</keyword>
<keyword evidence="3" id="KW-0152">Cholesterol biosynthesis</keyword>
<evidence type="ECO:0000256" key="7">
    <source>
        <dbReference type="ARBA" id="ARBA00023098"/>
    </source>
</evidence>
<dbReference type="InParanoid" id="J4WC16"/>
<dbReference type="EMBL" id="JH725156">
    <property type="protein sequence ID" value="EJP67630.1"/>
    <property type="molecule type" value="Genomic_DNA"/>
</dbReference>
<name>J4WC16_BEAB2</name>
<keyword evidence="9 10" id="KW-0753">Steroid metabolism</keyword>
<dbReference type="GO" id="GO:0005789">
    <property type="term" value="C:endoplasmic reticulum membrane"/>
    <property type="evidence" value="ECO:0007669"/>
    <property type="project" value="TreeGrafter"/>
</dbReference>
<reference evidence="11 12" key="1">
    <citation type="journal article" date="2012" name="Sci. Rep.">
        <title>Genomic perspectives on the evolution of fungal entomopathogenicity in Beauveria bassiana.</title>
        <authorList>
            <person name="Xiao G."/>
            <person name="Ying S.H."/>
            <person name="Zheng P."/>
            <person name="Wang Z.L."/>
            <person name="Zhang S."/>
            <person name="Xie X.Q."/>
            <person name="Shang Y."/>
            <person name="St Leger R.J."/>
            <person name="Zhao G.P."/>
            <person name="Wang C."/>
            <person name="Feng M.G."/>
        </authorList>
    </citation>
    <scope>NUCLEOTIDE SEQUENCE [LARGE SCALE GENOMIC DNA]</scope>
    <source>
        <strain evidence="11 12">ARSEF 2860</strain>
    </source>
</reference>
<gene>
    <name evidence="11" type="ORF">BBA_03410</name>
</gene>
<organism evidence="11 12">
    <name type="scientific">Beauveria bassiana (strain ARSEF 2860)</name>
    <name type="common">White muscardine disease fungus</name>
    <name type="synonym">Tritirachium shiotae</name>
    <dbReference type="NCBI Taxonomy" id="655819"/>
    <lineage>
        <taxon>Eukaryota</taxon>
        <taxon>Fungi</taxon>
        <taxon>Dikarya</taxon>
        <taxon>Ascomycota</taxon>
        <taxon>Pezizomycotina</taxon>
        <taxon>Sordariomycetes</taxon>
        <taxon>Hypocreomycetidae</taxon>
        <taxon>Hypocreales</taxon>
        <taxon>Cordycipitaceae</taxon>
        <taxon>Beauveria</taxon>
    </lineage>
</organism>
<evidence type="ECO:0000313" key="12">
    <source>
        <dbReference type="Proteomes" id="UP000002762"/>
    </source>
</evidence>
<dbReference type="GeneID" id="19886422"/>
<keyword evidence="4 10" id="KW-0752">Steroid biosynthesis</keyword>
<evidence type="ECO:0000256" key="2">
    <source>
        <dbReference type="ARBA" id="ARBA00022548"/>
    </source>
</evidence>
<protein>
    <submittedName>
        <fullName evidence="11">7-dehydrocholesterol reductase</fullName>
    </submittedName>
</protein>
<dbReference type="AlphaFoldDB" id="J4WC16"/>
<proteinExistence type="inferred from homology"/>
<keyword evidence="1 10" id="KW-0444">Lipid biosynthesis</keyword>
<feature type="transmembrane region" description="Helical" evidence="10">
    <location>
        <begin position="72"/>
        <end position="91"/>
    </location>
</feature>
<evidence type="ECO:0000256" key="10">
    <source>
        <dbReference type="RuleBase" id="RU369120"/>
    </source>
</evidence>
<feature type="transmembrane region" description="Helical" evidence="10">
    <location>
        <begin position="137"/>
        <end position="158"/>
    </location>
</feature>
<feature type="transmembrane region" description="Helical" evidence="10">
    <location>
        <begin position="12"/>
        <end position="34"/>
    </location>
</feature>
<evidence type="ECO:0000313" key="11">
    <source>
        <dbReference type="EMBL" id="EJP67630.1"/>
    </source>
</evidence>
<keyword evidence="10" id="KW-0812">Transmembrane</keyword>
<keyword evidence="5 10" id="KW-0560">Oxidoreductase</keyword>
<dbReference type="GO" id="GO:0047598">
    <property type="term" value="F:7-dehydrocholesterol reductase activity"/>
    <property type="evidence" value="ECO:0007669"/>
    <property type="project" value="TreeGrafter"/>
</dbReference>
<evidence type="ECO:0000256" key="9">
    <source>
        <dbReference type="ARBA" id="ARBA00023221"/>
    </source>
</evidence>
<comment type="caution">
    <text evidence="10">Lacks conserved residue(s) required for the propagation of feature annotation.</text>
</comment>
<evidence type="ECO:0000256" key="1">
    <source>
        <dbReference type="ARBA" id="ARBA00022516"/>
    </source>
</evidence>
<keyword evidence="2" id="KW-0153">Cholesterol metabolism</keyword>
<evidence type="ECO:0000256" key="3">
    <source>
        <dbReference type="ARBA" id="ARBA00022778"/>
    </source>
</evidence>
<keyword evidence="8 10" id="KW-1207">Sterol metabolism</keyword>
<evidence type="ECO:0000256" key="4">
    <source>
        <dbReference type="ARBA" id="ARBA00022955"/>
    </source>
</evidence>
<accession>J4WC16</accession>
<evidence type="ECO:0000256" key="6">
    <source>
        <dbReference type="ARBA" id="ARBA00023011"/>
    </source>
</evidence>
<evidence type="ECO:0000256" key="8">
    <source>
        <dbReference type="ARBA" id="ARBA00023166"/>
    </source>
</evidence>
<sequence>MYVHDNFSRSRLLLRELGCFILLVLCPVFVLFYWNTYNSFDASLAAAVLALVTERPLQFFLSRCPGPTTSSTYAYAGWLLLQAALYVYLPGPVAFTPRTPAGRRMPHTLNGFYAWICTMVLMATVVYVGSIDPAFIALNWAALLVTASAWSFLVIAVFQVKARLWPDDVGDTLLTGEIYMTAFHAAEMCLTWSI</sequence>
<dbReference type="RefSeq" id="XP_008596729.1">
    <property type="nucleotide sequence ID" value="XM_008598507.1"/>
</dbReference>
<keyword evidence="6 10" id="KW-0756">Sterol biosynthesis</keyword>
<dbReference type="GO" id="GO:0016132">
    <property type="term" value="P:brassinosteroid biosynthetic process"/>
    <property type="evidence" value="ECO:0007669"/>
    <property type="project" value="TreeGrafter"/>
</dbReference>